<evidence type="ECO:0000256" key="3">
    <source>
        <dbReference type="ARBA" id="ARBA00007971"/>
    </source>
</evidence>
<dbReference type="Gene3D" id="3.30.300.30">
    <property type="match status" value="1"/>
</dbReference>
<keyword evidence="15" id="KW-1185">Reference proteome</keyword>
<comment type="subcellular location">
    <subcellularLocation>
        <location evidence="1 9">Bacterial flagellum basal body</location>
    </subcellularLocation>
    <subcellularLocation>
        <location evidence="2">Cell membrane</location>
        <topology evidence="2">Multi-pass membrane protein</topology>
    </subcellularLocation>
</comment>
<sequence>MNEKLVNYKTRITEFWTSRSRKQKMVFAGSAFAVILMVLLLIFMVNKQNYSTLYSNLTLQETGQIKEVLDARGISSTISDNGTSILVPETLVDSLKVELAAEGYPKSGSIDYSFFQEQMGFGMTDNEFSVIERAAMQTELASLIRNMNGVNHANVMITLPEESVWLSAVSEASTAAVVVDLAPGYELDQAQVKALFHLVSKSVPNLPIDNIVISDQMFNNYVYEDATYADSALSIYEQQRAIQRDIERDLTRDVQQMLGTVVGRDKVIVSVSTDIDFTQENRTEQLVEPVNPDNLEGIVVSIERIAETYSGEGMVDGGVVGTGEDIPNYPGVIGEGPTEWERTEDRINHEVNRINREIVESPYKIRDLGIQVMLEPPDGMDFLPQERLEDIRQLLGTIVRTSISGTYADELTPEAINEKIVVTSQPFEGKVEMAEQPIGEIPMWMFIVGGILIAVILLLVFLLIRKRKEEIEEDEFVEEVRYEVPDLPDENTGLSATKRKQLEKMAKEKPEEFSKLLRTWLSED</sequence>
<keyword evidence="7 11" id="KW-0472">Membrane</keyword>
<dbReference type="InterPro" id="IPR000067">
    <property type="entry name" value="FlgMring_FliF"/>
</dbReference>
<feature type="transmembrane region" description="Helical" evidence="11">
    <location>
        <begin position="443"/>
        <end position="464"/>
    </location>
</feature>
<evidence type="ECO:0000256" key="5">
    <source>
        <dbReference type="ARBA" id="ARBA00022692"/>
    </source>
</evidence>
<dbReference type="GO" id="GO:0009431">
    <property type="term" value="C:bacterial-type flagellum basal body, MS ring"/>
    <property type="evidence" value="ECO:0007669"/>
    <property type="project" value="InterPro"/>
</dbReference>
<dbReference type="EMBL" id="CP020814">
    <property type="protein sequence ID" value="ARK31002.1"/>
    <property type="molecule type" value="Genomic_DNA"/>
</dbReference>
<proteinExistence type="inferred from homology"/>
<evidence type="ECO:0000256" key="1">
    <source>
        <dbReference type="ARBA" id="ARBA00004117"/>
    </source>
</evidence>
<feature type="compositionally biased region" description="Basic and acidic residues" evidence="10">
    <location>
        <begin position="500"/>
        <end position="511"/>
    </location>
</feature>
<dbReference type="NCBIfam" id="TIGR00206">
    <property type="entry name" value="fliF"/>
    <property type="match status" value="1"/>
</dbReference>
<keyword evidence="5 11" id="KW-0812">Transmembrane</keyword>
<evidence type="ECO:0000256" key="4">
    <source>
        <dbReference type="ARBA" id="ARBA00022475"/>
    </source>
</evidence>
<dbReference type="InterPro" id="IPR043427">
    <property type="entry name" value="YscJ/FliF"/>
</dbReference>
<evidence type="ECO:0000256" key="8">
    <source>
        <dbReference type="ARBA" id="ARBA00023143"/>
    </source>
</evidence>
<keyword evidence="6 11" id="KW-1133">Transmembrane helix</keyword>
<evidence type="ECO:0000256" key="6">
    <source>
        <dbReference type="ARBA" id="ARBA00022989"/>
    </source>
</evidence>
<dbReference type="PRINTS" id="PR01009">
    <property type="entry name" value="FLGMRINGFLIF"/>
</dbReference>
<feature type="domain" description="Flagellar M-ring N-terminal" evidence="12">
    <location>
        <begin position="46"/>
        <end position="219"/>
    </location>
</feature>
<evidence type="ECO:0000259" key="12">
    <source>
        <dbReference type="Pfam" id="PF01514"/>
    </source>
</evidence>
<accession>A0A1X9MK54</accession>
<evidence type="ECO:0000313" key="14">
    <source>
        <dbReference type="EMBL" id="ARK31002.1"/>
    </source>
</evidence>
<dbReference type="Pfam" id="PF01514">
    <property type="entry name" value="YscJ_FliF"/>
    <property type="match status" value="1"/>
</dbReference>
<keyword evidence="14" id="KW-0282">Flagellum</keyword>
<dbReference type="PANTHER" id="PTHR30046">
    <property type="entry name" value="FLAGELLAR M-RING PROTEIN"/>
    <property type="match status" value="1"/>
</dbReference>
<keyword evidence="4" id="KW-1003">Cell membrane</keyword>
<dbReference type="GO" id="GO:0005886">
    <property type="term" value="C:plasma membrane"/>
    <property type="evidence" value="ECO:0007669"/>
    <property type="project" value="UniProtKB-SubCell"/>
</dbReference>
<protein>
    <recommendedName>
        <fullName evidence="9">Flagellar M-ring protein</fullName>
    </recommendedName>
</protein>
<evidence type="ECO:0000256" key="11">
    <source>
        <dbReference type="SAM" id="Phobius"/>
    </source>
</evidence>
<feature type="region of interest" description="Disordered" evidence="10">
    <location>
        <begin position="488"/>
        <end position="511"/>
    </location>
</feature>
<dbReference type="Proteomes" id="UP000193006">
    <property type="component" value="Chromosome"/>
</dbReference>
<dbReference type="GO" id="GO:0071973">
    <property type="term" value="P:bacterial-type flagellum-dependent cell motility"/>
    <property type="evidence" value="ECO:0007669"/>
    <property type="project" value="InterPro"/>
</dbReference>
<name>A0A1X9MK54_9BACI</name>
<dbReference type="Pfam" id="PF08345">
    <property type="entry name" value="YscJ_FliF_C"/>
    <property type="match status" value="1"/>
</dbReference>
<feature type="transmembrane region" description="Helical" evidence="11">
    <location>
        <begin position="25"/>
        <end position="45"/>
    </location>
</feature>
<keyword evidence="8 9" id="KW-0975">Bacterial flagellum</keyword>
<evidence type="ECO:0000259" key="13">
    <source>
        <dbReference type="Pfam" id="PF08345"/>
    </source>
</evidence>
<evidence type="ECO:0000313" key="15">
    <source>
        <dbReference type="Proteomes" id="UP000193006"/>
    </source>
</evidence>
<organism evidence="14 15">
    <name type="scientific">Halalkalibacter krulwichiae</name>
    <dbReference type="NCBI Taxonomy" id="199441"/>
    <lineage>
        <taxon>Bacteria</taxon>
        <taxon>Bacillati</taxon>
        <taxon>Bacillota</taxon>
        <taxon>Bacilli</taxon>
        <taxon>Bacillales</taxon>
        <taxon>Bacillaceae</taxon>
        <taxon>Halalkalibacter</taxon>
    </lineage>
</organism>
<dbReference type="RefSeq" id="WP_066150234.1">
    <property type="nucleotide sequence ID" value="NZ_CP020814.1"/>
</dbReference>
<dbReference type="PIRSF" id="PIRSF004862">
    <property type="entry name" value="FliF"/>
    <property type="match status" value="1"/>
</dbReference>
<reference evidence="14 15" key="1">
    <citation type="submission" date="2017-04" db="EMBL/GenBank/DDBJ databases">
        <title>Bacillus krulwichiae AM31D Genome sequencing and assembly.</title>
        <authorList>
            <person name="Krulwich T.A."/>
            <person name="Anastor L."/>
            <person name="Ehrlich R."/>
            <person name="Ehrlich G.D."/>
            <person name="Janto B."/>
        </authorList>
    </citation>
    <scope>NUCLEOTIDE SEQUENCE [LARGE SCALE GENOMIC DNA]</scope>
    <source>
        <strain evidence="14 15">AM31D</strain>
    </source>
</reference>
<dbReference type="InterPro" id="IPR013556">
    <property type="entry name" value="Flag_M-ring_C"/>
</dbReference>
<evidence type="ECO:0000256" key="10">
    <source>
        <dbReference type="SAM" id="MobiDB-lite"/>
    </source>
</evidence>
<gene>
    <name evidence="14" type="primary">fliF</name>
    <name evidence="14" type="ORF">BkAM31D_14775</name>
</gene>
<evidence type="ECO:0000256" key="9">
    <source>
        <dbReference type="PIRNR" id="PIRNR004862"/>
    </source>
</evidence>
<dbReference type="AlphaFoldDB" id="A0A1X9MK54"/>
<keyword evidence="14" id="KW-0966">Cell projection</keyword>
<dbReference type="STRING" id="199441.BkAM31D_14775"/>
<feature type="domain" description="Flagellar M-ring C-terminal" evidence="13">
    <location>
        <begin position="258"/>
        <end position="395"/>
    </location>
</feature>
<dbReference type="InterPro" id="IPR045851">
    <property type="entry name" value="AMP-bd_C_sf"/>
</dbReference>
<comment type="function">
    <text evidence="9">The M ring may be actively involved in energy transduction.</text>
</comment>
<dbReference type="GO" id="GO:0003774">
    <property type="term" value="F:cytoskeletal motor activity"/>
    <property type="evidence" value="ECO:0007669"/>
    <property type="project" value="InterPro"/>
</dbReference>
<evidence type="ECO:0000256" key="7">
    <source>
        <dbReference type="ARBA" id="ARBA00023136"/>
    </source>
</evidence>
<dbReference type="KEGG" id="bkw:BkAM31D_14775"/>
<dbReference type="PANTHER" id="PTHR30046:SF0">
    <property type="entry name" value="FLAGELLAR M-RING PROTEIN"/>
    <property type="match status" value="1"/>
</dbReference>
<keyword evidence="14" id="KW-0969">Cilium</keyword>
<comment type="similarity">
    <text evidence="3 9">Belongs to the FliF family.</text>
</comment>
<evidence type="ECO:0000256" key="2">
    <source>
        <dbReference type="ARBA" id="ARBA00004651"/>
    </source>
</evidence>
<dbReference type="InterPro" id="IPR006182">
    <property type="entry name" value="FliF_N_dom"/>
</dbReference>